<dbReference type="AlphaFoldDB" id="A0AA36HFG8"/>
<dbReference type="InterPro" id="IPR018114">
    <property type="entry name" value="TRYPSIN_HIS"/>
</dbReference>
<evidence type="ECO:0000313" key="2">
    <source>
        <dbReference type="EMBL" id="CAJ0609850.1"/>
    </source>
</evidence>
<dbReference type="Gene3D" id="2.40.10.10">
    <property type="entry name" value="Trypsin-like serine proteases"/>
    <property type="match status" value="1"/>
</dbReference>
<dbReference type="Proteomes" id="UP001176961">
    <property type="component" value="Unassembled WGS sequence"/>
</dbReference>
<name>A0AA36HFG8_CYLNA</name>
<comment type="caution">
    <text evidence="2">The sequence shown here is derived from an EMBL/GenBank/DDBJ whole genome shotgun (WGS) entry which is preliminary data.</text>
</comment>
<dbReference type="Pfam" id="PF03761">
    <property type="entry name" value="DUF316"/>
    <property type="match status" value="1"/>
</dbReference>
<gene>
    <name evidence="2" type="ORF">CYNAS_LOCUS21833</name>
</gene>
<dbReference type="EMBL" id="CATQJL010000326">
    <property type="protein sequence ID" value="CAJ0609850.1"/>
    <property type="molecule type" value="Genomic_DNA"/>
</dbReference>
<feature type="chain" id="PRO_5041363679" description="Peptidase S1 domain-containing protein" evidence="1">
    <location>
        <begin position="19"/>
        <end position="156"/>
    </location>
</feature>
<dbReference type="InterPro" id="IPR009003">
    <property type="entry name" value="Peptidase_S1_PA"/>
</dbReference>
<dbReference type="PANTHER" id="PTHR22596">
    <property type="entry name" value="TRYPSIN-LIKE PROTEASE PROTEIN 6"/>
    <property type="match status" value="1"/>
</dbReference>
<dbReference type="PROSITE" id="PS00134">
    <property type="entry name" value="TRYPSIN_HIS"/>
    <property type="match status" value="1"/>
</dbReference>
<reference evidence="2" key="1">
    <citation type="submission" date="2023-07" db="EMBL/GenBank/DDBJ databases">
        <authorList>
            <consortium name="CYATHOMIX"/>
        </authorList>
    </citation>
    <scope>NUCLEOTIDE SEQUENCE</scope>
    <source>
        <strain evidence="2">N/A</strain>
    </source>
</reference>
<dbReference type="InterPro" id="IPR005514">
    <property type="entry name" value="DUF316"/>
</dbReference>
<accession>A0AA36HFG8</accession>
<sequence length="156" mass="17912">MMVTPFFLLLLVGAQIQSQKLTTRENELNRKNCGVHFLGQPIQKNRLVKKSYGGREFEENEYPWSVVIFIGKTVCSGVQISPRHILTATHCVLDFDEEERIELCARDQPHSIVPMLTKPEEITIFIGGGRDHCNSLICHNKNLYRARKITTKELNM</sequence>
<evidence type="ECO:0000256" key="1">
    <source>
        <dbReference type="SAM" id="SignalP"/>
    </source>
</evidence>
<protein>
    <recommendedName>
        <fullName evidence="4">Peptidase S1 domain-containing protein</fullName>
    </recommendedName>
</protein>
<proteinExistence type="predicted"/>
<keyword evidence="1" id="KW-0732">Signal</keyword>
<feature type="signal peptide" evidence="1">
    <location>
        <begin position="1"/>
        <end position="18"/>
    </location>
</feature>
<evidence type="ECO:0008006" key="4">
    <source>
        <dbReference type="Google" id="ProtNLM"/>
    </source>
</evidence>
<dbReference type="InterPro" id="IPR043504">
    <property type="entry name" value="Peptidase_S1_PA_chymotrypsin"/>
</dbReference>
<keyword evidence="3" id="KW-1185">Reference proteome</keyword>
<dbReference type="SUPFAM" id="SSF50494">
    <property type="entry name" value="Trypsin-like serine proteases"/>
    <property type="match status" value="1"/>
</dbReference>
<dbReference type="GO" id="GO:0006508">
    <property type="term" value="P:proteolysis"/>
    <property type="evidence" value="ECO:0007669"/>
    <property type="project" value="InterPro"/>
</dbReference>
<evidence type="ECO:0000313" key="3">
    <source>
        <dbReference type="Proteomes" id="UP001176961"/>
    </source>
</evidence>
<organism evidence="2 3">
    <name type="scientific">Cylicocyclus nassatus</name>
    <name type="common">Nematode worm</name>
    <dbReference type="NCBI Taxonomy" id="53992"/>
    <lineage>
        <taxon>Eukaryota</taxon>
        <taxon>Metazoa</taxon>
        <taxon>Ecdysozoa</taxon>
        <taxon>Nematoda</taxon>
        <taxon>Chromadorea</taxon>
        <taxon>Rhabditida</taxon>
        <taxon>Rhabditina</taxon>
        <taxon>Rhabditomorpha</taxon>
        <taxon>Strongyloidea</taxon>
        <taxon>Strongylidae</taxon>
        <taxon>Cylicocyclus</taxon>
    </lineage>
</organism>
<dbReference type="PANTHER" id="PTHR22596:SF16">
    <property type="entry name" value="PEPTIDASE S1 DOMAIN-CONTAINING PROTEIN"/>
    <property type="match status" value="1"/>
</dbReference>
<dbReference type="GO" id="GO:0004252">
    <property type="term" value="F:serine-type endopeptidase activity"/>
    <property type="evidence" value="ECO:0007669"/>
    <property type="project" value="InterPro"/>
</dbReference>